<dbReference type="Proteomes" id="UP000185511">
    <property type="component" value="Chromosome"/>
</dbReference>
<reference evidence="7" key="1">
    <citation type="submission" date="2016-06" db="EMBL/GenBank/DDBJ databases">
        <title>Complete genome sequence of Actinoalloteichus fjordicus DSM 46855 (=ADI127-17), type strain of the new species Actinoalloteichus fjordicus.</title>
        <authorList>
            <person name="Ruckert C."/>
            <person name="Nouioui I."/>
            <person name="Willmese J."/>
            <person name="van Wezel G."/>
            <person name="Klenk H.-P."/>
            <person name="Kalinowski J."/>
            <person name="Zotchev S.B."/>
        </authorList>
    </citation>
    <scope>NUCLEOTIDE SEQUENCE [LARGE SCALE GENOMIC DNA]</scope>
    <source>
        <strain evidence="7">ADI127-7</strain>
    </source>
</reference>
<dbReference type="EMBL" id="CP016076">
    <property type="protein sequence ID" value="APU13191.1"/>
    <property type="molecule type" value="Genomic_DNA"/>
</dbReference>
<evidence type="ECO:0000313" key="7">
    <source>
        <dbReference type="Proteomes" id="UP000185511"/>
    </source>
</evidence>
<dbReference type="PANTHER" id="PTHR13096:SF8">
    <property type="entry name" value="RIBOSOMAL OXYGENASE 1"/>
    <property type="match status" value="1"/>
</dbReference>
<dbReference type="PANTHER" id="PTHR13096">
    <property type="entry name" value="MINA53 MYC INDUCED NUCLEAR ANTIGEN"/>
    <property type="match status" value="1"/>
</dbReference>
<dbReference type="AlphaFoldDB" id="A0AAC9PQW1"/>
<dbReference type="Gene3D" id="2.60.120.650">
    <property type="entry name" value="Cupin"/>
    <property type="match status" value="1"/>
</dbReference>
<dbReference type="RefSeq" id="WP_075739345.1">
    <property type="nucleotide sequence ID" value="NZ_CP016076.1"/>
</dbReference>
<keyword evidence="7" id="KW-1185">Reference proteome</keyword>
<evidence type="ECO:0000313" key="6">
    <source>
        <dbReference type="EMBL" id="APU13191.1"/>
    </source>
</evidence>
<evidence type="ECO:0000256" key="4">
    <source>
        <dbReference type="SAM" id="MobiDB-lite"/>
    </source>
</evidence>
<proteinExistence type="predicted"/>
<dbReference type="KEGG" id="acad:UA74_05575"/>
<protein>
    <submittedName>
        <fullName evidence="6">Cupin superfamily protein</fullName>
    </submittedName>
</protein>
<gene>
    <name evidence="6" type="ORF">UA74_05575</name>
</gene>
<dbReference type="PROSITE" id="PS51184">
    <property type="entry name" value="JMJC"/>
    <property type="match status" value="1"/>
</dbReference>
<keyword evidence="3" id="KW-0408">Iron</keyword>
<accession>A0AAC9PQW1</accession>
<dbReference type="InterPro" id="IPR039994">
    <property type="entry name" value="NO66-like"/>
</dbReference>
<keyword evidence="2" id="KW-0479">Metal-binding</keyword>
<evidence type="ECO:0000256" key="1">
    <source>
        <dbReference type="ARBA" id="ARBA00001954"/>
    </source>
</evidence>
<evidence type="ECO:0000259" key="5">
    <source>
        <dbReference type="PROSITE" id="PS51184"/>
    </source>
</evidence>
<dbReference type="InterPro" id="IPR003347">
    <property type="entry name" value="JmjC_dom"/>
</dbReference>
<comment type="cofactor">
    <cofactor evidence="1">
        <name>Fe(2+)</name>
        <dbReference type="ChEBI" id="CHEBI:29033"/>
    </cofactor>
</comment>
<sequence>MDHRLVHGIEHAFGWAGPDRLGREFARGTLPDPELCARLLTPARLLDLISRRELHNPQLRMLRNGADLHPREYLAQHPSSRGHRISMAAMPRIGHYLEQGATLVLDDLAPLDATLEVACRALSWWSGEHTRVNMYLTTQEASGWGIHWDSHDVLVVQLDGTKSWEVRGPTRPAPMERDAEPNLEPSGEIVWSGTLRTGDVMHIPRGWWHQATRTGRGNGHSLHATFGLTQRTGVDYLAWIADQARATGELRVDLGQRPDTDQHQRLAAVAADLLHRRSPADFLATRHREDTRTRHTTAFGIFGPPRAVVCVTNFPPELTVDDDIVTVQAAGKKITVPAVALPALRPLLSGNPADLADLASHTGVDTAALAAAFTGAGVCADLTADLATGYDGTTTTSQPATAVNA</sequence>
<feature type="region of interest" description="Disordered" evidence="4">
    <location>
        <begin position="165"/>
        <end position="185"/>
    </location>
</feature>
<feature type="domain" description="JmjC" evidence="5">
    <location>
        <begin position="100"/>
        <end position="245"/>
    </location>
</feature>
<evidence type="ECO:0000256" key="2">
    <source>
        <dbReference type="ARBA" id="ARBA00022723"/>
    </source>
</evidence>
<name>A0AAC9PQW1_9PSEU</name>
<evidence type="ECO:0000256" key="3">
    <source>
        <dbReference type="ARBA" id="ARBA00023004"/>
    </source>
</evidence>
<dbReference type="GO" id="GO:0046872">
    <property type="term" value="F:metal ion binding"/>
    <property type="evidence" value="ECO:0007669"/>
    <property type="project" value="UniProtKB-KW"/>
</dbReference>
<organism evidence="6 7">
    <name type="scientific">Actinoalloteichus fjordicus</name>
    <dbReference type="NCBI Taxonomy" id="1612552"/>
    <lineage>
        <taxon>Bacteria</taxon>
        <taxon>Bacillati</taxon>
        <taxon>Actinomycetota</taxon>
        <taxon>Actinomycetes</taxon>
        <taxon>Pseudonocardiales</taxon>
        <taxon>Pseudonocardiaceae</taxon>
        <taxon>Actinoalloteichus</taxon>
    </lineage>
</organism>
<dbReference type="Pfam" id="PF08007">
    <property type="entry name" value="JmjC_2"/>
    <property type="match status" value="1"/>
</dbReference>
<dbReference type="SUPFAM" id="SSF51197">
    <property type="entry name" value="Clavaminate synthase-like"/>
    <property type="match status" value="1"/>
</dbReference>